<dbReference type="AlphaFoldDB" id="A0A1I7XYZ7"/>
<dbReference type="WBParaSite" id="L893_g11049.t1">
    <property type="protein sequence ID" value="L893_g11049.t1"/>
    <property type="gene ID" value="L893_g11049"/>
</dbReference>
<name>A0A1I7XYZ7_9BILA</name>
<keyword evidence="3" id="KW-0812">Transmembrane</keyword>
<feature type="region of interest" description="Disordered" evidence="2">
    <location>
        <begin position="1"/>
        <end position="28"/>
    </location>
</feature>
<keyword evidence="3" id="KW-1133">Transmembrane helix</keyword>
<organism evidence="4 5">
    <name type="scientific">Steinernema glaseri</name>
    <dbReference type="NCBI Taxonomy" id="37863"/>
    <lineage>
        <taxon>Eukaryota</taxon>
        <taxon>Metazoa</taxon>
        <taxon>Ecdysozoa</taxon>
        <taxon>Nematoda</taxon>
        <taxon>Chromadorea</taxon>
        <taxon>Rhabditida</taxon>
        <taxon>Tylenchina</taxon>
        <taxon>Panagrolaimomorpha</taxon>
        <taxon>Strongyloidoidea</taxon>
        <taxon>Steinernematidae</taxon>
        <taxon>Steinernema</taxon>
    </lineage>
</organism>
<evidence type="ECO:0000313" key="5">
    <source>
        <dbReference type="WBParaSite" id="L893_g11049.t1"/>
    </source>
</evidence>
<protein>
    <submittedName>
        <fullName evidence="5">Sarcolemmal membrane-associated protein</fullName>
    </submittedName>
</protein>
<feature type="transmembrane region" description="Helical" evidence="3">
    <location>
        <begin position="278"/>
        <end position="300"/>
    </location>
</feature>
<evidence type="ECO:0000313" key="4">
    <source>
        <dbReference type="Proteomes" id="UP000095287"/>
    </source>
</evidence>
<accession>A0A1I7XYZ7</accession>
<proteinExistence type="predicted"/>
<keyword evidence="3" id="KW-0472">Membrane</keyword>
<evidence type="ECO:0000256" key="2">
    <source>
        <dbReference type="SAM" id="MobiDB-lite"/>
    </source>
</evidence>
<keyword evidence="4" id="KW-1185">Reference proteome</keyword>
<feature type="coiled-coil region" evidence="1">
    <location>
        <begin position="354"/>
        <end position="381"/>
    </location>
</feature>
<feature type="compositionally biased region" description="Basic and acidic residues" evidence="2">
    <location>
        <begin position="15"/>
        <end position="28"/>
    </location>
</feature>
<reference evidence="5" key="1">
    <citation type="submission" date="2016-11" db="UniProtKB">
        <authorList>
            <consortium name="WormBaseParasite"/>
        </authorList>
    </citation>
    <scope>IDENTIFICATION</scope>
</reference>
<dbReference type="Proteomes" id="UP000095287">
    <property type="component" value="Unplaced"/>
</dbReference>
<evidence type="ECO:0000256" key="3">
    <source>
        <dbReference type="SAM" id="Phobius"/>
    </source>
</evidence>
<feature type="transmembrane region" description="Helical" evidence="3">
    <location>
        <begin position="110"/>
        <end position="129"/>
    </location>
</feature>
<keyword evidence="1" id="KW-0175">Coiled coil</keyword>
<evidence type="ECO:0000256" key="1">
    <source>
        <dbReference type="SAM" id="Coils"/>
    </source>
</evidence>
<feature type="coiled-coil region" evidence="1">
    <location>
        <begin position="231"/>
        <end position="258"/>
    </location>
</feature>
<sequence>MPPFYAPAPYGQENKQLERRLYDSQDEVRQLESTKRLLEEAKKKSEDEKRRCEQKIGNLEDKLYYLSKEKEVLEEKVSTLSVANTSSGLNDSTTTTAPNTEDLFSSLHPAFILVLALLVAVLLPGLVYMEMDNSVSMEDCEEFQEATRRLIKLAASESEALCIIDLCSEENILIESLEKTVKADEAEKSRLGNEISVLGKELKVNRKVALHHTLLPAQAVNEEIISITADRDSLLNEQQELLDMADLLKKEREEMAAELQSDQHVADQQRITISIHPLFKVLLALLAGVLSLGLAMAKYYKSCSRVDYRQLERATGMLMYLYEREHERLWLGMDLAGKLTAELMEAEKNRSVVNVADQQTITTLTNQNEQLQKELHSTCNK</sequence>